<comment type="caution">
    <text evidence="1">The sequence shown here is derived from an EMBL/GenBank/DDBJ whole genome shotgun (WGS) entry which is preliminary data.</text>
</comment>
<dbReference type="EMBL" id="LCRM01000072">
    <property type="protein sequence ID" value="KKW34516.1"/>
    <property type="molecule type" value="Genomic_DNA"/>
</dbReference>
<dbReference type="Proteomes" id="UP000034290">
    <property type="component" value="Unassembled WGS sequence"/>
</dbReference>
<sequence length="91" mass="10831">MIEKRRYLETLRKRTTKSRAYKRHQQVGAELAELLRDPKHTALYIKLAMQYDERELRAAAKRAAEDPNVRNPGAYFMRLLQTNNKQNSDKR</sequence>
<proteinExistence type="predicted"/>
<evidence type="ECO:0000313" key="2">
    <source>
        <dbReference type="Proteomes" id="UP000034290"/>
    </source>
</evidence>
<organism evidence="1 2">
    <name type="scientific">Candidatus Giovannonibacteria bacterium GW2011_GWA2_53_7</name>
    <dbReference type="NCBI Taxonomy" id="1618650"/>
    <lineage>
        <taxon>Bacteria</taxon>
        <taxon>Candidatus Giovannoniibacteriota</taxon>
    </lineage>
</organism>
<protein>
    <submittedName>
        <fullName evidence="1">Uncharacterized protein</fullName>
    </submittedName>
</protein>
<name>A0A0G1XU52_9BACT</name>
<gene>
    <name evidence="1" type="ORF">UY81_C0072G0002</name>
</gene>
<accession>A0A0G1XU52</accession>
<evidence type="ECO:0000313" key="1">
    <source>
        <dbReference type="EMBL" id="KKW34516.1"/>
    </source>
</evidence>
<dbReference type="AlphaFoldDB" id="A0A0G1XU52"/>
<reference evidence="1 2" key="1">
    <citation type="journal article" date="2015" name="Nature">
        <title>rRNA introns, odd ribosomes, and small enigmatic genomes across a large radiation of phyla.</title>
        <authorList>
            <person name="Brown C.T."/>
            <person name="Hug L.A."/>
            <person name="Thomas B.C."/>
            <person name="Sharon I."/>
            <person name="Castelle C.J."/>
            <person name="Singh A."/>
            <person name="Wilkins M.J."/>
            <person name="Williams K.H."/>
            <person name="Banfield J.F."/>
        </authorList>
    </citation>
    <scope>NUCLEOTIDE SEQUENCE [LARGE SCALE GENOMIC DNA]</scope>
</reference>